<dbReference type="PIRSF" id="PIRSF003230">
    <property type="entry name" value="YbgC"/>
    <property type="match status" value="1"/>
</dbReference>
<evidence type="ECO:0000256" key="1">
    <source>
        <dbReference type="ARBA" id="ARBA00005953"/>
    </source>
</evidence>
<dbReference type="Proteomes" id="UP000741863">
    <property type="component" value="Unassembled WGS sequence"/>
</dbReference>
<dbReference type="InterPro" id="IPR006683">
    <property type="entry name" value="Thioestr_dom"/>
</dbReference>
<dbReference type="GO" id="GO:0016787">
    <property type="term" value="F:hydrolase activity"/>
    <property type="evidence" value="ECO:0007669"/>
    <property type="project" value="UniProtKB-KW"/>
</dbReference>
<dbReference type="PANTHER" id="PTHR31793:SF27">
    <property type="entry name" value="NOVEL THIOESTERASE SUPERFAMILY DOMAIN AND SAPOSIN A-TYPE DOMAIN CONTAINING PROTEIN (0610012H03RIK)"/>
    <property type="match status" value="1"/>
</dbReference>
<feature type="domain" description="Thioesterase" evidence="3">
    <location>
        <begin position="21"/>
        <end position="100"/>
    </location>
</feature>
<dbReference type="InterPro" id="IPR029069">
    <property type="entry name" value="HotDog_dom_sf"/>
</dbReference>
<name>A0ABS2PCG1_9BACL</name>
<sequence length="135" mass="15784">MNDFEFSHRLKVRYSEVDGQKVVYNSHYLMYLDIAVSEYFAERLTEKEVAQFDYMLVKSTLNYHQSARYNDWLEIQCRMERIGTKSMTVSFVITKDGGVEPILTAEIVYVYVDPVTIVSATVPDFIRTSFQPVQQ</sequence>
<evidence type="ECO:0000259" key="3">
    <source>
        <dbReference type="Pfam" id="PF03061"/>
    </source>
</evidence>
<dbReference type="PANTHER" id="PTHR31793">
    <property type="entry name" value="4-HYDROXYBENZOYL-COA THIOESTERASE FAMILY MEMBER"/>
    <property type="match status" value="1"/>
</dbReference>
<dbReference type="EMBL" id="JAFBEC010000006">
    <property type="protein sequence ID" value="MBM7633105.1"/>
    <property type="molecule type" value="Genomic_DNA"/>
</dbReference>
<dbReference type="NCBIfam" id="TIGR00051">
    <property type="entry name" value="YbgC/FadM family acyl-CoA thioesterase"/>
    <property type="match status" value="1"/>
</dbReference>
<comment type="caution">
    <text evidence="4">The sequence shown here is derived from an EMBL/GenBank/DDBJ whole genome shotgun (WGS) entry which is preliminary data.</text>
</comment>
<protein>
    <submittedName>
        <fullName evidence="4">Acyl-CoA thioester hydrolase</fullName>
        <ecNumber evidence="4">3.1.2.-</ecNumber>
    </submittedName>
</protein>
<dbReference type="CDD" id="cd00586">
    <property type="entry name" value="4HBT"/>
    <property type="match status" value="1"/>
</dbReference>
<dbReference type="EC" id="3.1.2.-" evidence="4"/>
<keyword evidence="2 4" id="KW-0378">Hydrolase</keyword>
<evidence type="ECO:0000313" key="4">
    <source>
        <dbReference type="EMBL" id="MBM7633105.1"/>
    </source>
</evidence>
<dbReference type="SUPFAM" id="SSF54637">
    <property type="entry name" value="Thioesterase/thiol ester dehydrase-isomerase"/>
    <property type="match status" value="1"/>
</dbReference>
<comment type="similarity">
    <text evidence="1">Belongs to the 4-hydroxybenzoyl-CoA thioesterase family.</text>
</comment>
<dbReference type="Pfam" id="PF03061">
    <property type="entry name" value="4HBT"/>
    <property type="match status" value="1"/>
</dbReference>
<gene>
    <name evidence="4" type="ORF">JOD17_002199</name>
</gene>
<organism evidence="4 5">
    <name type="scientific">Geomicrobium sediminis</name>
    <dbReference type="NCBI Taxonomy" id="1347788"/>
    <lineage>
        <taxon>Bacteria</taxon>
        <taxon>Bacillati</taxon>
        <taxon>Bacillota</taxon>
        <taxon>Bacilli</taxon>
        <taxon>Bacillales</taxon>
        <taxon>Geomicrobium</taxon>
    </lineage>
</organism>
<dbReference type="Gene3D" id="3.10.129.10">
    <property type="entry name" value="Hotdog Thioesterase"/>
    <property type="match status" value="1"/>
</dbReference>
<accession>A0ABS2PCG1</accession>
<proteinExistence type="inferred from homology"/>
<dbReference type="RefSeq" id="WP_204697653.1">
    <property type="nucleotide sequence ID" value="NZ_JAFBEC010000006.1"/>
</dbReference>
<reference evidence="4 5" key="1">
    <citation type="submission" date="2021-01" db="EMBL/GenBank/DDBJ databases">
        <title>Genomic Encyclopedia of Type Strains, Phase IV (KMG-IV): sequencing the most valuable type-strain genomes for metagenomic binning, comparative biology and taxonomic classification.</title>
        <authorList>
            <person name="Goeker M."/>
        </authorList>
    </citation>
    <scope>NUCLEOTIDE SEQUENCE [LARGE SCALE GENOMIC DNA]</scope>
    <source>
        <strain evidence="4 5">DSM 25540</strain>
    </source>
</reference>
<evidence type="ECO:0000256" key="2">
    <source>
        <dbReference type="ARBA" id="ARBA00022801"/>
    </source>
</evidence>
<evidence type="ECO:0000313" key="5">
    <source>
        <dbReference type="Proteomes" id="UP000741863"/>
    </source>
</evidence>
<keyword evidence="5" id="KW-1185">Reference proteome</keyword>
<dbReference type="InterPro" id="IPR006684">
    <property type="entry name" value="YbgC/YbaW"/>
</dbReference>
<dbReference type="InterPro" id="IPR050563">
    <property type="entry name" value="4-hydroxybenzoyl-CoA_TE"/>
</dbReference>